<sequence>MIGFPATVVVRARHTAVVAEYEHASGRAPSRWGYGAERLPATLEELDGPESGRVELPLELAWSGLWVFDTGDVKLLLGLYRIVLNNGSRDDFVRYLNREHLVRHWPILRKMLGRGVRETWEDAFPELRRSGTA</sequence>
<keyword evidence="2" id="KW-1185">Reference proteome</keyword>
<evidence type="ECO:0008006" key="3">
    <source>
        <dbReference type="Google" id="ProtNLM"/>
    </source>
</evidence>
<organism evidence="1 2">
    <name type="scientific">Streptomyces plumbiresistens</name>
    <dbReference type="NCBI Taxonomy" id="511811"/>
    <lineage>
        <taxon>Bacteria</taxon>
        <taxon>Bacillati</taxon>
        <taxon>Actinomycetota</taxon>
        <taxon>Actinomycetes</taxon>
        <taxon>Kitasatosporales</taxon>
        <taxon>Streptomycetaceae</taxon>
        <taxon>Streptomyces</taxon>
    </lineage>
</organism>
<gene>
    <name evidence="1" type="ORF">GCM10022232_00970</name>
</gene>
<proteinExistence type="predicted"/>
<reference evidence="2" key="1">
    <citation type="journal article" date="2019" name="Int. J. Syst. Evol. Microbiol.">
        <title>The Global Catalogue of Microorganisms (GCM) 10K type strain sequencing project: providing services to taxonomists for standard genome sequencing and annotation.</title>
        <authorList>
            <consortium name="The Broad Institute Genomics Platform"/>
            <consortium name="The Broad Institute Genome Sequencing Center for Infectious Disease"/>
            <person name="Wu L."/>
            <person name="Ma J."/>
        </authorList>
    </citation>
    <scope>NUCLEOTIDE SEQUENCE [LARGE SCALE GENOMIC DNA]</scope>
    <source>
        <strain evidence="2">JCM 16924</strain>
    </source>
</reference>
<accession>A0ABP7Q094</accession>
<comment type="caution">
    <text evidence="1">The sequence shown here is derived from an EMBL/GenBank/DDBJ whole genome shotgun (WGS) entry which is preliminary data.</text>
</comment>
<evidence type="ECO:0000313" key="2">
    <source>
        <dbReference type="Proteomes" id="UP001500456"/>
    </source>
</evidence>
<dbReference type="EMBL" id="BAAAZX010000001">
    <property type="protein sequence ID" value="GAA3973661.1"/>
    <property type="molecule type" value="Genomic_DNA"/>
</dbReference>
<evidence type="ECO:0000313" key="1">
    <source>
        <dbReference type="EMBL" id="GAA3973661.1"/>
    </source>
</evidence>
<dbReference type="Proteomes" id="UP001500456">
    <property type="component" value="Unassembled WGS sequence"/>
</dbReference>
<name>A0ABP7Q094_9ACTN</name>
<protein>
    <recommendedName>
        <fullName evidence="3">Transcriptional regulator</fullName>
    </recommendedName>
</protein>